<dbReference type="Proteomes" id="UP001195483">
    <property type="component" value="Unassembled WGS sequence"/>
</dbReference>
<accession>A0AAE0WD16</accession>
<reference evidence="1" key="3">
    <citation type="submission" date="2023-05" db="EMBL/GenBank/DDBJ databases">
        <authorList>
            <person name="Smith C.H."/>
        </authorList>
    </citation>
    <scope>NUCLEOTIDE SEQUENCE</scope>
    <source>
        <strain evidence="1">CHS0354</strain>
        <tissue evidence="1">Mantle</tissue>
    </source>
</reference>
<dbReference type="AlphaFoldDB" id="A0AAE0WD16"/>
<sequence length="302" mass="35303">MDGAKNMIQSYFDSVHPDNLLHLLNQPITSFHPKTIIYKEGQQIEYAGNFIGEEYIYDARQAKLTYRTGSYVNVLSIPIAVIDNLKKRASYEKFELMIKEYMEKIIYLLYFGRIQLKIGPHDALITLDSGDFFGENIIHDFKPLTHFYPEDIPVIFQQLNEQYQKIYITVAGFLQKHEASAHFSPAVYTQPAQMMSSGGYVLYHLYQLAEYLYSVGDRVLLIRVLYNLSRYYKKYTERVRIRMMRYRSSESHTLMNAHDKITVSLDNLYKGIADGRFGDEDLQSLRKNIIICIDQINHNPVM</sequence>
<evidence type="ECO:0000313" key="2">
    <source>
        <dbReference type="Proteomes" id="UP001195483"/>
    </source>
</evidence>
<comment type="caution">
    <text evidence="1">The sequence shown here is derived from an EMBL/GenBank/DDBJ whole genome shotgun (WGS) entry which is preliminary data.</text>
</comment>
<reference evidence="1" key="1">
    <citation type="journal article" date="2021" name="Genome Biol. Evol.">
        <title>A High-Quality Reference Genome for a Parasitic Bivalve with Doubly Uniparental Inheritance (Bivalvia: Unionida).</title>
        <authorList>
            <person name="Smith C.H."/>
        </authorList>
    </citation>
    <scope>NUCLEOTIDE SEQUENCE</scope>
    <source>
        <strain evidence="1">CHS0354</strain>
    </source>
</reference>
<proteinExistence type="predicted"/>
<protein>
    <submittedName>
        <fullName evidence="1">Uncharacterized protein</fullName>
    </submittedName>
</protein>
<dbReference type="EMBL" id="JAEAOA010000469">
    <property type="protein sequence ID" value="KAK3608865.1"/>
    <property type="molecule type" value="Genomic_DNA"/>
</dbReference>
<reference evidence="1" key="2">
    <citation type="journal article" date="2021" name="Genome Biol. Evol.">
        <title>Developing a high-quality reference genome for a parasitic bivalve with doubly uniparental inheritance (Bivalvia: Unionida).</title>
        <authorList>
            <person name="Smith C.H."/>
        </authorList>
    </citation>
    <scope>NUCLEOTIDE SEQUENCE</scope>
    <source>
        <strain evidence="1">CHS0354</strain>
        <tissue evidence="1">Mantle</tissue>
    </source>
</reference>
<gene>
    <name evidence="1" type="ORF">CHS0354_006906</name>
</gene>
<organism evidence="1 2">
    <name type="scientific">Potamilus streckersoni</name>
    <dbReference type="NCBI Taxonomy" id="2493646"/>
    <lineage>
        <taxon>Eukaryota</taxon>
        <taxon>Metazoa</taxon>
        <taxon>Spiralia</taxon>
        <taxon>Lophotrochozoa</taxon>
        <taxon>Mollusca</taxon>
        <taxon>Bivalvia</taxon>
        <taxon>Autobranchia</taxon>
        <taxon>Heteroconchia</taxon>
        <taxon>Palaeoheterodonta</taxon>
        <taxon>Unionida</taxon>
        <taxon>Unionoidea</taxon>
        <taxon>Unionidae</taxon>
        <taxon>Ambleminae</taxon>
        <taxon>Lampsilini</taxon>
        <taxon>Potamilus</taxon>
    </lineage>
</organism>
<keyword evidence="2" id="KW-1185">Reference proteome</keyword>
<evidence type="ECO:0000313" key="1">
    <source>
        <dbReference type="EMBL" id="KAK3608865.1"/>
    </source>
</evidence>
<name>A0AAE0WD16_9BIVA</name>